<organism evidence="5 6">
    <name type="scientific">Halalkalibacter alkaliphilus</name>
    <dbReference type="NCBI Taxonomy" id="2917993"/>
    <lineage>
        <taxon>Bacteria</taxon>
        <taxon>Bacillati</taxon>
        <taxon>Bacillota</taxon>
        <taxon>Bacilli</taxon>
        <taxon>Bacillales</taxon>
        <taxon>Bacillaceae</taxon>
        <taxon>Halalkalibacter</taxon>
    </lineage>
</organism>
<dbReference type="Gene3D" id="3.30.390.10">
    <property type="entry name" value="Enolase-like, N-terminal domain"/>
    <property type="match status" value="1"/>
</dbReference>
<dbReference type="PROSITE" id="PS00908">
    <property type="entry name" value="MR_MLE_1"/>
    <property type="match status" value="1"/>
</dbReference>
<dbReference type="InterPro" id="IPR046945">
    <property type="entry name" value="RHMD-like"/>
</dbReference>
<dbReference type="InterPro" id="IPR029065">
    <property type="entry name" value="Enolase_C-like"/>
</dbReference>
<evidence type="ECO:0000256" key="1">
    <source>
        <dbReference type="ARBA" id="ARBA00001946"/>
    </source>
</evidence>
<dbReference type="SUPFAM" id="SSF51604">
    <property type="entry name" value="Enolase C-terminal domain-like"/>
    <property type="match status" value="1"/>
</dbReference>
<dbReference type="GO" id="GO:0009063">
    <property type="term" value="P:amino acid catabolic process"/>
    <property type="evidence" value="ECO:0007669"/>
    <property type="project" value="InterPro"/>
</dbReference>
<dbReference type="AlphaFoldDB" id="A0A9X2A2Y9"/>
<protein>
    <submittedName>
        <fullName evidence="5">Mandelate racemase/muconate lactonizing enzyme family protein</fullName>
    </submittedName>
</protein>
<proteinExistence type="predicted"/>
<keyword evidence="3" id="KW-0460">Magnesium</keyword>
<keyword evidence="6" id="KW-1185">Reference proteome</keyword>
<dbReference type="InterPro" id="IPR036849">
    <property type="entry name" value="Enolase-like_C_sf"/>
</dbReference>
<dbReference type="Pfam" id="PF02746">
    <property type="entry name" value="MR_MLE_N"/>
    <property type="match status" value="1"/>
</dbReference>
<keyword evidence="2" id="KW-0479">Metal-binding</keyword>
<comment type="cofactor">
    <cofactor evidence="1">
        <name>Mg(2+)</name>
        <dbReference type="ChEBI" id="CHEBI:18420"/>
    </cofactor>
</comment>
<comment type="caution">
    <text evidence="5">The sequence shown here is derived from an EMBL/GenBank/DDBJ whole genome shotgun (WGS) entry which is preliminary data.</text>
</comment>
<dbReference type="CDD" id="cd03316">
    <property type="entry name" value="MR_like"/>
    <property type="match status" value="1"/>
</dbReference>
<dbReference type="RefSeq" id="WP_250094699.1">
    <property type="nucleotide sequence ID" value="NZ_JAKRYL010000001.1"/>
</dbReference>
<dbReference type="GO" id="GO:0016836">
    <property type="term" value="F:hydro-lyase activity"/>
    <property type="evidence" value="ECO:0007669"/>
    <property type="project" value="TreeGrafter"/>
</dbReference>
<dbReference type="EMBL" id="JAKRYL010000001">
    <property type="protein sequence ID" value="MCL7745772.1"/>
    <property type="molecule type" value="Genomic_DNA"/>
</dbReference>
<dbReference type="SMART" id="SM00922">
    <property type="entry name" value="MR_MLE"/>
    <property type="match status" value="1"/>
</dbReference>
<gene>
    <name evidence="5" type="ORF">MF646_01440</name>
</gene>
<feature type="domain" description="Mandelate racemase/muconate lactonizing enzyme C-terminal" evidence="4">
    <location>
        <begin position="146"/>
        <end position="243"/>
    </location>
</feature>
<dbReference type="Gene3D" id="3.20.20.120">
    <property type="entry name" value="Enolase-like C-terminal domain"/>
    <property type="match status" value="1"/>
</dbReference>
<evidence type="ECO:0000256" key="2">
    <source>
        <dbReference type="ARBA" id="ARBA00022723"/>
    </source>
</evidence>
<dbReference type="SUPFAM" id="SSF54826">
    <property type="entry name" value="Enolase N-terminal domain-like"/>
    <property type="match status" value="1"/>
</dbReference>
<evidence type="ECO:0000313" key="6">
    <source>
        <dbReference type="Proteomes" id="UP001139150"/>
    </source>
</evidence>
<name>A0A9X2A2Y9_9BACI</name>
<dbReference type="Proteomes" id="UP001139150">
    <property type="component" value="Unassembled WGS sequence"/>
</dbReference>
<evidence type="ECO:0000256" key="3">
    <source>
        <dbReference type="ARBA" id="ARBA00022842"/>
    </source>
</evidence>
<dbReference type="InterPro" id="IPR013341">
    <property type="entry name" value="Mandelate_racemase_N_dom"/>
</dbReference>
<sequence length="369" mass="40942">MNITKLETIKLQFSPKNPPRDGLSSIKNRDVFLIRIHTDQGISGIGEAFALGSAHSLQQIIDEILSPLLIGEDPTSIEYLWDKMYKLTFRVGRRGIVLAAMSAIDIALWDLMGKLTNMPVYKLLGGYTNKVNAYASGGYYLKGKTVADLVTEAINYKKMGFKAMKMKIGGASLSEDIERISAVKDILGKDVRLAIDANNSYNINEALRLCKQIEDLDIMFFEEPISSDFIDNSSYLVNMTSIPIAGYETDYTRYSFKNIIDKQAVNIVQTDVIWAGGISECKKIATLAATSGLKVIPHFSAGAVSLAANLHFSLSLSNCDWFEYTLDENPLRDELSLTPHSLKEGVLYVNDLPGLGIELNEDIVNKYRI</sequence>
<dbReference type="GO" id="GO:0000287">
    <property type="term" value="F:magnesium ion binding"/>
    <property type="evidence" value="ECO:0007669"/>
    <property type="project" value="TreeGrafter"/>
</dbReference>
<dbReference type="Pfam" id="PF13378">
    <property type="entry name" value="MR_MLE_C"/>
    <property type="match status" value="1"/>
</dbReference>
<dbReference type="InterPro" id="IPR013342">
    <property type="entry name" value="Mandelate_racemase_C"/>
</dbReference>
<dbReference type="PANTHER" id="PTHR13794:SF58">
    <property type="entry name" value="MITOCHONDRIAL ENOLASE SUPERFAMILY MEMBER 1"/>
    <property type="match status" value="1"/>
</dbReference>
<dbReference type="InterPro" id="IPR018110">
    <property type="entry name" value="Mandel_Rmase/mucon_lact_enz_CS"/>
</dbReference>
<evidence type="ECO:0000313" key="5">
    <source>
        <dbReference type="EMBL" id="MCL7745772.1"/>
    </source>
</evidence>
<dbReference type="SFLD" id="SFLDG00179">
    <property type="entry name" value="mandelate_racemase"/>
    <property type="match status" value="1"/>
</dbReference>
<reference evidence="5" key="1">
    <citation type="submission" date="2022-02" db="EMBL/GenBank/DDBJ databases">
        <title>Halalkalibacter sp. nov. isolated from Lonar Lake, India.</title>
        <authorList>
            <person name="Joshi A."/>
            <person name="Thite S."/>
            <person name="Lodha T."/>
        </authorList>
    </citation>
    <scope>NUCLEOTIDE SEQUENCE</scope>
    <source>
        <strain evidence="5">MEB205</strain>
    </source>
</reference>
<evidence type="ECO:0000259" key="4">
    <source>
        <dbReference type="SMART" id="SM00922"/>
    </source>
</evidence>
<dbReference type="SFLD" id="SFLDS00001">
    <property type="entry name" value="Enolase"/>
    <property type="match status" value="1"/>
</dbReference>
<dbReference type="PANTHER" id="PTHR13794">
    <property type="entry name" value="ENOLASE SUPERFAMILY, MANDELATE RACEMASE"/>
    <property type="match status" value="1"/>
</dbReference>
<dbReference type="InterPro" id="IPR029017">
    <property type="entry name" value="Enolase-like_N"/>
</dbReference>
<dbReference type="GO" id="GO:0016052">
    <property type="term" value="P:carbohydrate catabolic process"/>
    <property type="evidence" value="ECO:0007669"/>
    <property type="project" value="TreeGrafter"/>
</dbReference>
<accession>A0A9X2A2Y9</accession>